<dbReference type="InterPro" id="IPR008969">
    <property type="entry name" value="CarboxyPept-like_regulatory"/>
</dbReference>
<dbReference type="AlphaFoldDB" id="A0A7V4XRD0"/>
<dbReference type="Gene3D" id="2.60.40.1120">
    <property type="entry name" value="Carboxypeptidase-like, regulatory domain"/>
    <property type="match status" value="1"/>
</dbReference>
<dbReference type="Pfam" id="PF13620">
    <property type="entry name" value="CarboxypepD_reg"/>
    <property type="match status" value="1"/>
</dbReference>
<keyword evidence="6 8" id="KW-0472">Membrane</keyword>
<dbReference type="InterPro" id="IPR037066">
    <property type="entry name" value="Plug_dom_sf"/>
</dbReference>
<dbReference type="InterPro" id="IPR036942">
    <property type="entry name" value="Beta-barrel_TonB_sf"/>
</dbReference>
<evidence type="ECO:0000256" key="5">
    <source>
        <dbReference type="ARBA" id="ARBA00022729"/>
    </source>
</evidence>
<feature type="chain" id="PRO_5031221853" evidence="9">
    <location>
        <begin position="32"/>
        <end position="834"/>
    </location>
</feature>
<organism evidence="11">
    <name type="scientific">Acidobacterium capsulatum</name>
    <dbReference type="NCBI Taxonomy" id="33075"/>
    <lineage>
        <taxon>Bacteria</taxon>
        <taxon>Pseudomonadati</taxon>
        <taxon>Acidobacteriota</taxon>
        <taxon>Terriglobia</taxon>
        <taxon>Terriglobales</taxon>
        <taxon>Acidobacteriaceae</taxon>
        <taxon>Acidobacterium</taxon>
    </lineage>
</organism>
<evidence type="ECO:0000256" key="4">
    <source>
        <dbReference type="ARBA" id="ARBA00022692"/>
    </source>
</evidence>
<feature type="domain" description="TonB-dependent receptor plug" evidence="10">
    <location>
        <begin position="138"/>
        <end position="235"/>
    </location>
</feature>
<evidence type="ECO:0000256" key="6">
    <source>
        <dbReference type="ARBA" id="ARBA00023136"/>
    </source>
</evidence>
<dbReference type="GO" id="GO:0044718">
    <property type="term" value="P:siderophore transmembrane transport"/>
    <property type="evidence" value="ECO:0007669"/>
    <property type="project" value="TreeGrafter"/>
</dbReference>
<dbReference type="Gene3D" id="2.170.130.10">
    <property type="entry name" value="TonB-dependent receptor, plug domain"/>
    <property type="match status" value="1"/>
</dbReference>
<comment type="similarity">
    <text evidence="8">Belongs to the TonB-dependent receptor family.</text>
</comment>
<dbReference type="PANTHER" id="PTHR30069:SF29">
    <property type="entry name" value="HEMOGLOBIN AND HEMOGLOBIN-HAPTOGLOBIN-BINDING PROTEIN 1-RELATED"/>
    <property type="match status" value="1"/>
</dbReference>
<dbReference type="SUPFAM" id="SSF56935">
    <property type="entry name" value="Porins"/>
    <property type="match status" value="1"/>
</dbReference>
<evidence type="ECO:0000259" key="10">
    <source>
        <dbReference type="Pfam" id="PF07715"/>
    </source>
</evidence>
<dbReference type="Pfam" id="PF07715">
    <property type="entry name" value="Plug"/>
    <property type="match status" value="1"/>
</dbReference>
<evidence type="ECO:0000256" key="1">
    <source>
        <dbReference type="ARBA" id="ARBA00004571"/>
    </source>
</evidence>
<dbReference type="GO" id="GO:0009279">
    <property type="term" value="C:cell outer membrane"/>
    <property type="evidence" value="ECO:0007669"/>
    <property type="project" value="UniProtKB-SubCell"/>
</dbReference>
<evidence type="ECO:0000313" key="11">
    <source>
        <dbReference type="EMBL" id="HGY93742.1"/>
    </source>
</evidence>
<keyword evidence="5 9" id="KW-0732">Signal</keyword>
<dbReference type="GO" id="GO:0015344">
    <property type="term" value="F:siderophore uptake transmembrane transporter activity"/>
    <property type="evidence" value="ECO:0007669"/>
    <property type="project" value="TreeGrafter"/>
</dbReference>
<dbReference type="PROSITE" id="PS52016">
    <property type="entry name" value="TONB_DEPENDENT_REC_3"/>
    <property type="match status" value="1"/>
</dbReference>
<dbReference type="Gene3D" id="2.40.170.20">
    <property type="entry name" value="TonB-dependent receptor, beta-barrel domain"/>
    <property type="match status" value="1"/>
</dbReference>
<dbReference type="InterPro" id="IPR039426">
    <property type="entry name" value="TonB-dep_rcpt-like"/>
</dbReference>
<keyword evidence="3 8" id="KW-1134">Transmembrane beta strand</keyword>
<proteinExistence type="inferred from homology"/>
<comment type="subcellular location">
    <subcellularLocation>
        <location evidence="1 8">Cell outer membrane</location>
        <topology evidence="1 8">Multi-pass membrane protein</topology>
    </subcellularLocation>
</comment>
<reference evidence="11" key="1">
    <citation type="journal article" date="2020" name="mSystems">
        <title>Genome- and Community-Level Interaction Insights into Carbon Utilization and Element Cycling Functions of Hydrothermarchaeota in Hydrothermal Sediment.</title>
        <authorList>
            <person name="Zhou Z."/>
            <person name="Liu Y."/>
            <person name="Xu W."/>
            <person name="Pan J."/>
            <person name="Luo Z.H."/>
            <person name="Li M."/>
        </authorList>
    </citation>
    <scope>NUCLEOTIDE SEQUENCE [LARGE SCALE GENOMIC DNA]</scope>
    <source>
        <strain evidence="11">SpSt-855</strain>
    </source>
</reference>
<keyword evidence="11" id="KW-0675">Receptor</keyword>
<feature type="signal peptide" evidence="9">
    <location>
        <begin position="1"/>
        <end position="31"/>
    </location>
</feature>
<evidence type="ECO:0000256" key="3">
    <source>
        <dbReference type="ARBA" id="ARBA00022452"/>
    </source>
</evidence>
<dbReference type="SUPFAM" id="SSF49464">
    <property type="entry name" value="Carboxypeptidase regulatory domain-like"/>
    <property type="match status" value="1"/>
</dbReference>
<gene>
    <name evidence="11" type="ORF">ENW50_03505</name>
</gene>
<dbReference type="InterPro" id="IPR012910">
    <property type="entry name" value="Plug_dom"/>
</dbReference>
<keyword evidence="7 8" id="KW-0998">Cell outer membrane</keyword>
<protein>
    <submittedName>
        <fullName evidence="11">TonB-dependent receptor</fullName>
    </submittedName>
</protein>
<keyword evidence="2 8" id="KW-0813">Transport</keyword>
<evidence type="ECO:0000256" key="7">
    <source>
        <dbReference type="ARBA" id="ARBA00023237"/>
    </source>
</evidence>
<sequence>MAHAFSRAARRLAVYLCASSLALLAPCAARAVTVHGTITDPVGEVIPNAIVTLMHNGHVVKVTRSHADGSYELISGLSGRFYVLATGNSFRQITTQSFFAGKLDDVVQNVTLEPAWVRQQVIVTATGNPTPQAQVSAPVSALGFTDFKNRAGMVDALRQLPGLNVVQSGERGAITSVFIHGGNSNANRVILDGVPIEDIGGQFDYSMLATTGIDHVEAYRGPDSVLYGADAAAGVIAFTTPQGSTPFPSLLYEGDGGNFGTYRNQVQLGGTRNNLDYYTAFSDLQTQNSIPNDEYHLITSVANLGYDLSANTGLRVIVHQINRATDLPGTYAFFGLSNDGKESDQDTFLSSTLTHSFNSAWTGLVRYGLVRKREESEVFYPAGNLTPDFEGSDYYGNIVTIRGANGYSVTGQAIMNYSPANYGVYPNVIDNANLRDDLYAQTNYTVSPALVFTGSFRFEDERGSEYSQAYFLNDKLERANYDYNGQLTGQFHNRLFYTASGTIEKNDLYGTVGAPRVGASYYLIKPGKGIFDGTRVTFNFAKGYQEPTLLQQLGSLYDFLNKNGGQQTVATDHISPIGAELARTYDGGVEQNLFNQHVLLRVDYFHDEFGNQVESVGAALIPQLLPNLSTAQQKLLEAQLNADGAYSLYVNSQAFRSQGIDAELQYGVNANIFVRTGYTYTDAVVQKSFTSDALSPSFNANFPNIPIGAYNPLVGARPFRRPPHTGFTSLTYTGNKWTGVLTGAYASRSDDSTFLGDYAGAPDGSNLLLPNRDLDHGYAKLDLALTYQVGRRTQFYTQLNNLTSDQHIAPIGYTSLPFNFRTGLRIALGREPKP</sequence>
<evidence type="ECO:0000256" key="9">
    <source>
        <dbReference type="SAM" id="SignalP"/>
    </source>
</evidence>
<evidence type="ECO:0000256" key="8">
    <source>
        <dbReference type="PROSITE-ProRule" id="PRU01360"/>
    </source>
</evidence>
<dbReference type="PANTHER" id="PTHR30069">
    <property type="entry name" value="TONB-DEPENDENT OUTER MEMBRANE RECEPTOR"/>
    <property type="match status" value="1"/>
</dbReference>
<dbReference type="EMBL" id="DTKL01000019">
    <property type="protein sequence ID" value="HGY93742.1"/>
    <property type="molecule type" value="Genomic_DNA"/>
</dbReference>
<accession>A0A7V4XRD0</accession>
<keyword evidence="4 8" id="KW-0812">Transmembrane</keyword>
<evidence type="ECO:0000256" key="2">
    <source>
        <dbReference type="ARBA" id="ARBA00022448"/>
    </source>
</evidence>
<name>A0A7V4XRD0_9BACT</name>
<comment type="caution">
    <text evidence="11">The sequence shown here is derived from an EMBL/GenBank/DDBJ whole genome shotgun (WGS) entry which is preliminary data.</text>
</comment>